<dbReference type="AlphaFoldDB" id="A0A2V0RBM6"/>
<evidence type="ECO:0000256" key="1">
    <source>
        <dbReference type="SAM" id="MobiDB-lite"/>
    </source>
</evidence>
<dbReference type="EMBL" id="BDQD01000183">
    <property type="protein sequence ID" value="GBH22749.1"/>
    <property type="molecule type" value="Genomic_RNA"/>
</dbReference>
<feature type="compositionally biased region" description="Low complexity" evidence="1">
    <location>
        <begin position="481"/>
        <end position="490"/>
    </location>
</feature>
<accession>A0A2V0RBM6</accession>
<feature type="region of interest" description="Disordered" evidence="1">
    <location>
        <begin position="307"/>
        <end position="380"/>
    </location>
</feature>
<feature type="compositionally biased region" description="Low complexity" evidence="1">
    <location>
        <begin position="351"/>
        <end position="366"/>
    </location>
</feature>
<organism evidence="2">
    <name type="scientific">viral metagenome</name>
    <dbReference type="NCBI Taxonomy" id="1070528"/>
    <lineage>
        <taxon>unclassified sequences</taxon>
        <taxon>metagenomes</taxon>
        <taxon>organismal metagenomes</taxon>
    </lineage>
</organism>
<evidence type="ECO:0000313" key="2">
    <source>
        <dbReference type="EMBL" id="GBH22749.1"/>
    </source>
</evidence>
<name>A0A2V0RBM6_9ZZZZ</name>
<proteinExistence type="predicted"/>
<comment type="caution">
    <text evidence="2">The sequence shown here is derived from an EMBL/GenBank/DDBJ whole genome shotgun (WGS) entry which is preliminary data.</text>
</comment>
<protein>
    <submittedName>
        <fullName evidence="2">Uncharacterized protein</fullName>
    </submittedName>
</protein>
<feature type="compositionally biased region" description="Polar residues" evidence="1">
    <location>
        <begin position="340"/>
        <end position="350"/>
    </location>
</feature>
<feature type="region of interest" description="Disordered" evidence="1">
    <location>
        <begin position="473"/>
        <end position="496"/>
    </location>
</feature>
<reference evidence="2" key="1">
    <citation type="submission" date="2017-04" db="EMBL/GenBank/DDBJ databases">
        <title>Unveiling RNA virosphere associated with marine microorganisms.</title>
        <authorList>
            <person name="Urayama S."/>
            <person name="Takaki Y."/>
            <person name="Nishi S."/>
            <person name="Yoshida Y."/>
            <person name="Deguchi S."/>
            <person name="Takai K."/>
            <person name="Nunoura T."/>
        </authorList>
    </citation>
    <scope>NUCLEOTIDE SEQUENCE</scope>
</reference>
<sequence>MSIIQIPPMNHIRGSLSRVITSASKLTKSTLDRVYTGCITLTVRPSTDMIDLVISNLISFIQVSGKASEARRRLGPQWEDLVKKSVVIDFMRAYHLAQIVQDDSSFSWTTIKEAYGSMKATRMSNLLFQILSANTGGFEIPGTGYRFFYNFRLEVGINMYEKWAKSILGKEFDSLKSQNYRSAEYYGVLASVKSFIVEDFFLETPKPTLGSIEPMCLGDVLFNDSSYIDLVKSSNSKYYILHSEGVSPISMAFNIFFGTKLQEVTVLNINLVNMIYYFIEGSPKVEVLELITNVAFGISYTDGQLLSDDAQPFGGNGNSGNDGPDGNPPDGPIDDGGKGSTNEPNNDPTNSPSQDEGGSSGGEPESVTFTENQLDQPKLPESLTNKAASALESSITEVLGEVLTGEVTQLVQNQLLSTPDIKQKTLINRVVSKIPGLAGNVVQNIIPIAVSALYLSDRNRALEGSTTGTSISLGLRGPSISRTTTKTTVKPVKRSK</sequence>